<reference evidence="7 8" key="1">
    <citation type="submission" date="2016-08" db="EMBL/GenBank/DDBJ databases">
        <title>Identification and validation of antigenic proteins from Pajaroellobacter abortibovis using de-novo genome sequence assembly and reverse vaccinology.</title>
        <authorList>
            <person name="Welly B.T."/>
            <person name="Miller M.R."/>
            <person name="Stott J.L."/>
            <person name="Blanchard M.T."/>
            <person name="Islas-Trejo A.D."/>
            <person name="O'Rourke S.M."/>
            <person name="Young A.E."/>
            <person name="Medrano J.F."/>
            <person name="Van Eenennaam A.L."/>
        </authorList>
    </citation>
    <scope>NUCLEOTIDE SEQUENCE [LARGE SCALE GENOMIC DNA]</scope>
    <source>
        <strain evidence="7 8">BTF92-0548A/99-0131</strain>
    </source>
</reference>
<dbReference type="GO" id="GO:0004518">
    <property type="term" value="F:nuclease activity"/>
    <property type="evidence" value="ECO:0007669"/>
    <property type="project" value="UniProtKB-KW"/>
</dbReference>
<keyword evidence="4 5" id="KW-0378">Hydrolase</keyword>
<dbReference type="RefSeq" id="WP_075276740.1">
    <property type="nucleotide sequence ID" value="NZ_CP016908.1"/>
</dbReference>
<dbReference type="GO" id="GO:0005829">
    <property type="term" value="C:cytosol"/>
    <property type="evidence" value="ECO:0007669"/>
    <property type="project" value="TreeGrafter"/>
</dbReference>
<dbReference type="Gene3D" id="3.30.420.140">
    <property type="entry name" value="YqgF/RNase H-like domain"/>
    <property type="match status" value="1"/>
</dbReference>
<evidence type="ECO:0000256" key="4">
    <source>
        <dbReference type="ARBA" id="ARBA00022801"/>
    </source>
</evidence>
<keyword evidence="2 5" id="KW-0690">Ribosome biogenesis</keyword>
<sequence>MKGRTCALDISRTRVGVAVDDELRLFAHPRGTLNGRNQTLLLRQLQELVTREGITRFVIGLPLDMHGGEGDTARWVRRLAQAIQHATSTEVVLWDERWTTVEAKRRMQQTETPKRQHHAHTSIDEVAAVIILEAWLEANKAVEQL</sequence>
<dbReference type="STRING" id="1882918.BCY86_04805"/>
<dbReference type="GO" id="GO:0000967">
    <property type="term" value="P:rRNA 5'-end processing"/>
    <property type="evidence" value="ECO:0007669"/>
    <property type="project" value="UniProtKB-UniRule"/>
</dbReference>
<protein>
    <recommendedName>
        <fullName evidence="5">Putative pre-16S rRNA nuclease</fullName>
        <ecNumber evidence="5">3.1.-.-</ecNumber>
    </recommendedName>
</protein>
<dbReference type="OrthoDB" id="9796140at2"/>
<dbReference type="HAMAP" id="MF_00651">
    <property type="entry name" value="Nuclease_YqgF"/>
    <property type="match status" value="1"/>
</dbReference>
<proteinExistence type="inferred from homology"/>
<evidence type="ECO:0000256" key="1">
    <source>
        <dbReference type="ARBA" id="ARBA00022490"/>
    </source>
</evidence>
<dbReference type="PANTHER" id="PTHR33317">
    <property type="entry name" value="POLYNUCLEOTIDYL TRANSFERASE, RIBONUCLEASE H-LIKE SUPERFAMILY PROTEIN"/>
    <property type="match status" value="1"/>
</dbReference>
<dbReference type="GO" id="GO:0016788">
    <property type="term" value="F:hydrolase activity, acting on ester bonds"/>
    <property type="evidence" value="ECO:0007669"/>
    <property type="project" value="UniProtKB-UniRule"/>
</dbReference>
<comment type="subcellular location">
    <subcellularLocation>
        <location evidence="5">Cytoplasm</location>
    </subcellularLocation>
</comment>
<evidence type="ECO:0000313" key="8">
    <source>
        <dbReference type="Proteomes" id="UP000185544"/>
    </source>
</evidence>
<dbReference type="EMBL" id="CP016908">
    <property type="protein sequence ID" value="APS00073.1"/>
    <property type="molecule type" value="Genomic_DNA"/>
</dbReference>
<keyword evidence="3 5" id="KW-0540">Nuclease</keyword>
<gene>
    <name evidence="7" type="ORF">BCY86_04805</name>
</gene>
<dbReference type="SUPFAM" id="SSF53098">
    <property type="entry name" value="Ribonuclease H-like"/>
    <property type="match status" value="1"/>
</dbReference>
<dbReference type="AlphaFoldDB" id="A0A1L6MWZ9"/>
<keyword evidence="8" id="KW-1185">Reference proteome</keyword>
<dbReference type="CDD" id="cd16964">
    <property type="entry name" value="YqgF"/>
    <property type="match status" value="1"/>
</dbReference>
<dbReference type="InterPro" id="IPR012337">
    <property type="entry name" value="RNaseH-like_sf"/>
</dbReference>
<dbReference type="KEGG" id="pabo:BCY86_04805"/>
<evidence type="ECO:0000256" key="2">
    <source>
        <dbReference type="ARBA" id="ARBA00022517"/>
    </source>
</evidence>
<keyword evidence="1 5" id="KW-0963">Cytoplasm</keyword>
<dbReference type="NCBIfam" id="TIGR00250">
    <property type="entry name" value="RNAse_H_YqgF"/>
    <property type="match status" value="1"/>
</dbReference>
<evidence type="ECO:0000259" key="6">
    <source>
        <dbReference type="SMART" id="SM00732"/>
    </source>
</evidence>
<evidence type="ECO:0000256" key="5">
    <source>
        <dbReference type="HAMAP-Rule" id="MF_00651"/>
    </source>
</evidence>
<name>A0A1L6MWZ9_9BACT</name>
<evidence type="ECO:0000256" key="3">
    <source>
        <dbReference type="ARBA" id="ARBA00022722"/>
    </source>
</evidence>
<dbReference type="InterPro" id="IPR037027">
    <property type="entry name" value="YqgF/RNaseH-like_dom_sf"/>
</dbReference>
<dbReference type="SMART" id="SM00732">
    <property type="entry name" value="YqgFc"/>
    <property type="match status" value="1"/>
</dbReference>
<accession>A0A1L6MWZ9</accession>
<dbReference type="EC" id="3.1.-.-" evidence="5"/>
<dbReference type="PANTHER" id="PTHR33317:SF4">
    <property type="entry name" value="POLYNUCLEOTIDYL TRANSFERASE, RIBONUCLEASE H-LIKE SUPERFAMILY PROTEIN"/>
    <property type="match status" value="1"/>
</dbReference>
<dbReference type="InterPro" id="IPR006641">
    <property type="entry name" value="YqgF/RNaseH-like_dom"/>
</dbReference>
<organism evidence="7 8">
    <name type="scientific">Pajaroellobacter abortibovis</name>
    <dbReference type="NCBI Taxonomy" id="1882918"/>
    <lineage>
        <taxon>Bacteria</taxon>
        <taxon>Pseudomonadati</taxon>
        <taxon>Myxococcota</taxon>
        <taxon>Polyangia</taxon>
        <taxon>Polyangiales</taxon>
        <taxon>Polyangiaceae</taxon>
    </lineage>
</organism>
<dbReference type="Pfam" id="PF03652">
    <property type="entry name" value="RuvX"/>
    <property type="match status" value="1"/>
</dbReference>
<evidence type="ECO:0000313" key="7">
    <source>
        <dbReference type="EMBL" id="APS00073.1"/>
    </source>
</evidence>
<feature type="domain" description="YqgF/RNase H-like" evidence="6">
    <location>
        <begin position="3"/>
        <end position="103"/>
    </location>
</feature>
<comment type="function">
    <text evidence="5">Could be a nuclease involved in processing of the 5'-end of pre-16S rRNA.</text>
</comment>
<dbReference type="InterPro" id="IPR005227">
    <property type="entry name" value="YqgF"/>
</dbReference>
<dbReference type="Proteomes" id="UP000185544">
    <property type="component" value="Chromosome"/>
</dbReference>
<comment type="similarity">
    <text evidence="5">Belongs to the YqgF HJR family.</text>
</comment>